<organism evidence="2 3">
    <name type="scientific">Zemynaea arenosa</name>
    <dbReference type="NCBI Taxonomy" id="2561931"/>
    <lineage>
        <taxon>Bacteria</taxon>
        <taxon>Pseudomonadati</taxon>
        <taxon>Pseudomonadota</taxon>
        <taxon>Betaproteobacteria</taxon>
        <taxon>Burkholderiales</taxon>
        <taxon>Oxalobacteraceae</taxon>
        <taxon>Telluria group</taxon>
        <taxon>Zemynaea</taxon>
    </lineage>
</organism>
<comment type="caution">
    <text evidence="2">The sequence shown here is derived from an EMBL/GenBank/DDBJ whole genome shotgun (WGS) entry which is preliminary data.</text>
</comment>
<keyword evidence="1" id="KW-0732">Signal</keyword>
<name>A0A4Y9SDE6_9BURK</name>
<keyword evidence="3" id="KW-1185">Reference proteome</keyword>
<protein>
    <recommendedName>
        <fullName evidence="4">DUF1570 domain-containing protein</fullName>
    </recommendedName>
</protein>
<evidence type="ECO:0000256" key="1">
    <source>
        <dbReference type="SAM" id="SignalP"/>
    </source>
</evidence>
<proteinExistence type="predicted"/>
<evidence type="ECO:0000313" key="3">
    <source>
        <dbReference type="Proteomes" id="UP000298438"/>
    </source>
</evidence>
<dbReference type="AlphaFoldDB" id="A0A4Y9SDE6"/>
<sequence>MRAWRRRLVAALWMSSVAGLAGAPLAFAAETGPSAPAVLAQADRIRLAEAFRMSAQLGDRIWPGWTAAPFAVLLVTPDAEFLVRHPKPTPDFTRIGHDDLLDSDIYRRPRQFPTNLQATFPAVADLPTVVIGTAENTASKTSTPWVVTVMHEHFHQLQTSQPGYFAGVDKLDLKRGDTTGMWMLNFAFPYAAPGALEHVRQLAQALGAPSTTRAQYAQLRAAFNAGLQPDEARYFGFQLWQEGLARYTEIRIADWAAASYAPSPAFAALPDYQPFAARAQALHARVNEQLAAAKLADDKRVLFYAIGAAEGLLLDRTAPGWQARYFAQPFDTLPYFATP</sequence>
<accession>A0A4Y9SDE6</accession>
<dbReference type="Proteomes" id="UP000298438">
    <property type="component" value="Unassembled WGS sequence"/>
</dbReference>
<evidence type="ECO:0008006" key="4">
    <source>
        <dbReference type="Google" id="ProtNLM"/>
    </source>
</evidence>
<feature type="chain" id="PRO_5021372056" description="DUF1570 domain-containing protein" evidence="1">
    <location>
        <begin position="29"/>
        <end position="339"/>
    </location>
</feature>
<dbReference type="OrthoDB" id="1494135at2"/>
<feature type="signal peptide" evidence="1">
    <location>
        <begin position="1"/>
        <end position="28"/>
    </location>
</feature>
<gene>
    <name evidence="2" type="ORF">E4L96_13975</name>
</gene>
<dbReference type="RefSeq" id="WP_135207840.1">
    <property type="nucleotide sequence ID" value="NZ_SPVF01000175.1"/>
</dbReference>
<reference evidence="2 3" key="1">
    <citation type="submission" date="2019-03" db="EMBL/GenBank/DDBJ databases">
        <title>Draft Genome Sequence of Massilia arenosa sp. nov., a Novel Massilia Species Isolated from a Sandy-loam Maize Soil.</title>
        <authorList>
            <person name="Raths R."/>
            <person name="Peta V."/>
            <person name="Bucking H."/>
        </authorList>
    </citation>
    <scope>NUCLEOTIDE SEQUENCE [LARGE SCALE GENOMIC DNA]</scope>
    <source>
        <strain evidence="2 3">MC02</strain>
    </source>
</reference>
<dbReference type="EMBL" id="SPVF01000175">
    <property type="protein sequence ID" value="TFW17766.1"/>
    <property type="molecule type" value="Genomic_DNA"/>
</dbReference>
<evidence type="ECO:0000313" key="2">
    <source>
        <dbReference type="EMBL" id="TFW17766.1"/>
    </source>
</evidence>